<organism evidence="2 3">
    <name type="scientific">Stichopus japonicus</name>
    <name type="common">Sea cucumber</name>
    <dbReference type="NCBI Taxonomy" id="307972"/>
    <lineage>
        <taxon>Eukaryota</taxon>
        <taxon>Metazoa</taxon>
        <taxon>Echinodermata</taxon>
        <taxon>Eleutherozoa</taxon>
        <taxon>Echinozoa</taxon>
        <taxon>Holothuroidea</taxon>
        <taxon>Aspidochirotacea</taxon>
        <taxon>Aspidochirotida</taxon>
        <taxon>Stichopodidae</taxon>
        <taxon>Apostichopus</taxon>
    </lineage>
</organism>
<reference evidence="2 3" key="1">
    <citation type="journal article" date="2017" name="PLoS Biol.">
        <title>The sea cucumber genome provides insights into morphological evolution and visceral regeneration.</title>
        <authorList>
            <person name="Zhang X."/>
            <person name="Sun L."/>
            <person name="Yuan J."/>
            <person name="Sun Y."/>
            <person name="Gao Y."/>
            <person name="Zhang L."/>
            <person name="Li S."/>
            <person name="Dai H."/>
            <person name="Hamel J.F."/>
            <person name="Liu C."/>
            <person name="Yu Y."/>
            <person name="Liu S."/>
            <person name="Lin W."/>
            <person name="Guo K."/>
            <person name="Jin S."/>
            <person name="Xu P."/>
            <person name="Storey K.B."/>
            <person name="Huan P."/>
            <person name="Zhang T."/>
            <person name="Zhou Y."/>
            <person name="Zhang J."/>
            <person name="Lin C."/>
            <person name="Li X."/>
            <person name="Xing L."/>
            <person name="Huo D."/>
            <person name="Sun M."/>
            <person name="Wang L."/>
            <person name="Mercier A."/>
            <person name="Li F."/>
            <person name="Yang H."/>
            <person name="Xiang J."/>
        </authorList>
    </citation>
    <scope>NUCLEOTIDE SEQUENCE [LARGE SCALE GENOMIC DNA]</scope>
    <source>
        <strain evidence="2">Shaxun</strain>
        <tissue evidence="2">Muscle</tissue>
    </source>
</reference>
<gene>
    <name evidence="2" type="ORF">BSL78_29306</name>
</gene>
<protein>
    <submittedName>
        <fullName evidence="2">Uncharacterized protein</fullName>
    </submittedName>
</protein>
<proteinExistence type="predicted"/>
<dbReference type="EMBL" id="MRZV01002378">
    <property type="protein sequence ID" value="PIK33869.1"/>
    <property type="molecule type" value="Genomic_DNA"/>
</dbReference>
<feature type="signal peptide" evidence="1">
    <location>
        <begin position="1"/>
        <end position="21"/>
    </location>
</feature>
<dbReference type="Proteomes" id="UP000230750">
    <property type="component" value="Unassembled WGS sequence"/>
</dbReference>
<evidence type="ECO:0000256" key="1">
    <source>
        <dbReference type="SAM" id="SignalP"/>
    </source>
</evidence>
<name>A0A2G8JDT0_STIJA</name>
<comment type="caution">
    <text evidence="2">The sequence shown here is derived from an EMBL/GenBank/DDBJ whole genome shotgun (WGS) entry which is preliminary data.</text>
</comment>
<dbReference type="AlphaFoldDB" id="A0A2G8JDT0"/>
<keyword evidence="1" id="KW-0732">Signal</keyword>
<evidence type="ECO:0000313" key="3">
    <source>
        <dbReference type="Proteomes" id="UP000230750"/>
    </source>
</evidence>
<keyword evidence="3" id="KW-1185">Reference proteome</keyword>
<sequence length="85" mass="9317">MNTKLVCFFLVMTVIVATVTAYEDDDLEFAFQDMMEKRGRGKGGRGKGPEFMRCPGNERCFCALTKNGQMLGPLACGQSDVNVGI</sequence>
<feature type="chain" id="PRO_5013587131" evidence="1">
    <location>
        <begin position="22"/>
        <end position="85"/>
    </location>
</feature>
<evidence type="ECO:0000313" key="2">
    <source>
        <dbReference type="EMBL" id="PIK33869.1"/>
    </source>
</evidence>
<accession>A0A2G8JDT0</accession>